<dbReference type="GeneID" id="92093684"/>
<keyword evidence="2" id="KW-0812">Transmembrane</keyword>
<evidence type="ECO:0000256" key="2">
    <source>
        <dbReference type="SAM" id="Phobius"/>
    </source>
</evidence>
<protein>
    <recommendedName>
        <fullName evidence="5">SMODS and SLOG-associating 2TM effector domain-containing protein</fullName>
    </recommendedName>
</protein>
<dbReference type="EMBL" id="JAQQWL010000009">
    <property type="protein sequence ID" value="KAK8058764.1"/>
    <property type="molecule type" value="Genomic_DNA"/>
</dbReference>
<proteinExistence type="predicted"/>
<keyword evidence="4" id="KW-1185">Reference proteome</keyword>
<name>A0ABR1UIP4_9PEZI</name>
<gene>
    <name evidence="3" type="ORF">PG994_009212</name>
</gene>
<evidence type="ECO:0000256" key="1">
    <source>
        <dbReference type="SAM" id="MobiDB-lite"/>
    </source>
</evidence>
<evidence type="ECO:0000313" key="4">
    <source>
        <dbReference type="Proteomes" id="UP001480595"/>
    </source>
</evidence>
<dbReference type="RefSeq" id="XP_066714210.1">
    <property type="nucleotide sequence ID" value="XM_066860621.1"/>
</dbReference>
<comment type="caution">
    <text evidence="3">The sequence shown here is derived from an EMBL/GenBank/DDBJ whole genome shotgun (WGS) entry which is preliminary data.</text>
</comment>
<keyword evidence="2" id="KW-1133">Transmembrane helix</keyword>
<feature type="compositionally biased region" description="Basic and acidic residues" evidence="1">
    <location>
        <begin position="154"/>
        <end position="163"/>
    </location>
</feature>
<feature type="region of interest" description="Disordered" evidence="1">
    <location>
        <begin position="142"/>
        <end position="163"/>
    </location>
</feature>
<keyword evidence="2" id="KW-0472">Membrane</keyword>
<organism evidence="3 4">
    <name type="scientific">Apiospora phragmitis</name>
    <dbReference type="NCBI Taxonomy" id="2905665"/>
    <lineage>
        <taxon>Eukaryota</taxon>
        <taxon>Fungi</taxon>
        <taxon>Dikarya</taxon>
        <taxon>Ascomycota</taxon>
        <taxon>Pezizomycotina</taxon>
        <taxon>Sordariomycetes</taxon>
        <taxon>Xylariomycetidae</taxon>
        <taxon>Amphisphaeriales</taxon>
        <taxon>Apiosporaceae</taxon>
        <taxon>Apiospora</taxon>
    </lineage>
</organism>
<feature type="transmembrane region" description="Helical" evidence="2">
    <location>
        <begin position="42"/>
        <end position="62"/>
    </location>
</feature>
<dbReference type="Proteomes" id="UP001480595">
    <property type="component" value="Unassembled WGS sequence"/>
</dbReference>
<evidence type="ECO:0000313" key="3">
    <source>
        <dbReference type="EMBL" id="KAK8058764.1"/>
    </source>
</evidence>
<sequence length="185" mass="21440">MALFTDPQQLEVQTQHIVTAATNWAAEMHSTLAGIQGNTNQLFFWFMFVGLGVAAAVTLWTLNRLRDELQELNHHQVVYRQMWLDERDQMHRQMEYDEDRNDHINYSMQQQWSTVEKNKHAIMERGLQQQSDLVKALLEEPTATGPAKPAQIPKRGEPGFDSFRDALTNYAEFRYTSQGRADQGQ</sequence>
<accession>A0ABR1UIP4</accession>
<reference evidence="3 4" key="1">
    <citation type="submission" date="2023-01" db="EMBL/GenBank/DDBJ databases">
        <title>Analysis of 21 Apiospora genomes using comparative genomics revels a genus with tremendous synthesis potential of carbohydrate active enzymes and secondary metabolites.</title>
        <authorList>
            <person name="Sorensen T."/>
        </authorList>
    </citation>
    <scope>NUCLEOTIDE SEQUENCE [LARGE SCALE GENOMIC DNA]</scope>
    <source>
        <strain evidence="3 4">CBS 135458</strain>
    </source>
</reference>
<evidence type="ECO:0008006" key="5">
    <source>
        <dbReference type="Google" id="ProtNLM"/>
    </source>
</evidence>